<reference evidence="1 2" key="1">
    <citation type="submission" date="2020-09" db="EMBL/GenBank/DDBJ databases">
        <title>Genome sequencing and assembly of Pontibacter sp.</title>
        <authorList>
            <person name="Chhetri G."/>
        </authorList>
    </citation>
    <scope>NUCLEOTIDE SEQUENCE [LARGE SCALE GENOMIC DNA]</scope>
    <source>
        <strain evidence="1 2">JH31</strain>
    </source>
</reference>
<name>A0ABR7XLP6_9BACT</name>
<dbReference type="EMBL" id="JACXAJ010000007">
    <property type="protein sequence ID" value="MBD1398351.1"/>
    <property type="molecule type" value="Genomic_DNA"/>
</dbReference>
<organism evidence="1 2">
    <name type="scientific">Pontibacter aquaedesilientis</name>
    <dbReference type="NCBI Taxonomy" id="2766980"/>
    <lineage>
        <taxon>Bacteria</taxon>
        <taxon>Pseudomonadati</taxon>
        <taxon>Bacteroidota</taxon>
        <taxon>Cytophagia</taxon>
        <taxon>Cytophagales</taxon>
        <taxon>Hymenobacteraceae</taxon>
        <taxon>Pontibacter</taxon>
    </lineage>
</organism>
<dbReference type="Proteomes" id="UP000625551">
    <property type="component" value="Unassembled WGS sequence"/>
</dbReference>
<sequence>MILQHQAAYYYMSANAERPAEIIEILNSDRPYVQVPMREEDVMLEAFFVRDMSAEEIQSHGNNQVWQIFGTWGELIDDHLKLHVNDYVLAELFHYKNQYPLPEGMAA</sequence>
<dbReference type="RefSeq" id="WP_191184484.1">
    <property type="nucleotide sequence ID" value="NZ_JACXAJ010000007.1"/>
</dbReference>
<proteinExistence type="predicted"/>
<keyword evidence="2" id="KW-1185">Reference proteome</keyword>
<evidence type="ECO:0000313" key="1">
    <source>
        <dbReference type="EMBL" id="MBD1398351.1"/>
    </source>
</evidence>
<gene>
    <name evidence="1" type="ORF">H9Q13_14360</name>
</gene>
<evidence type="ECO:0000313" key="2">
    <source>
        <dbReference type="Proteomes" id="UP000625551"/>
    </source>
</evidence>
<comment type="caution">
    <text evidence="1">The sequence shown here is derived from an EMBL/GenBank/DDBJ whole genome shotgun (WGS) entry which is preliminary data.</text>
</comment>
<protein>
    <submittedName>
        <fullName evidence="1">Uncharacterized protein</fullName>
    </submittedName>
</protein>
<accession>A0ABR7XLP6</accession>